<dbReference type="InterPro" id="IPR031303">
    <property type="entry name" value="C5_meth_CS"/>
</dbReference>
<dbReference type="GO" id="GO:0003886">
    <property type="term" value="F:DNA (cytosine-5-)-methyltransferase activity"/>
    <property type="evidence" value="ECO:0007669"/>
    <property type="project" value="UniProtKB-EC"/>
</dbReference>
<dbReference type="GO" id="GO:0044027">
    <property type="term" value="P:negative regulation of gene expression via chromosomal CpG island methylation"/>
    <property type="evidence" value="ECO:0007669"/>
    <property type="project" value="TreeGrafter"/>
</dbReference>
<dbReference type="Gene3D" id="3.90.120.10">
    <property type="entry name" value="DNA Methylase, subunit A, domain 2"/>
    <property type="match status" value="1"/>
</dbReference>
<dbReference type="PROSITE" id="PS51679">
    <property type="entry name" value="SAM_MT_C5"/>
    <property type="match status" value="1"/>
</dbReference>
<feature type="compositionally biased region" description="Low complexity" evidence="7">
    <location>
        <begin position="636"/>
        <end position="647"/>
    </location>
</feature>
<evidence type="ECO:0000256" key="1">
    <source>
        <dbReference type="ARBA" id="ARBA00011975"/>
    </source>
</evidence>
<accession>U5KMG4</accession>
<evidence type="ECO:0000256" key="3">
    <source>
        <dbReference type="ARBA" id="ARBA00022679"/>
    </source>
</evidence>
<dbReference type="Gene3D" id="3.40.50.150">
    <property type="entry name" value="Vaccinia Virus protein VP39"/>
    <property type="match status" value="1"/>
</dbReference>
<keyword evidence="3 5" id="KW-0808">Transferase</keyword>
<dbReference type="Pfam" id="PF00145">
    <property type="entry name" value="DNA_methylase"/>
    <property type="match status" value="2"/>
</dbReference>
<dbReference type="EMBL" id="KC545188">
    <property type="protein sequence ID" value="AGT02718.1"/>
    <property type="molecule type" value="Genomic_DNA"/>
</dbReference>
<dbReference type="PANTHER" id="PTHR10629:SF52">
    <property type="entry name" value="DNA (CYTOSINE-5)-METHYLTRANSFERASE 1"/>
    <property type="match status" value="1"/>
</dbReference>
<evidence type="ECO:0000256" key="2">
    <source>
        <dbReference type="ARBA" id="ARBA00022603"/>
    </source>
</evidence>
<dbReference type="GO" id="GO:0032259">
    <property type="term" value="P:methylation"/>
    <property type="evidence" value="ECO:0007669"/>
    <property type="project" value="UniProtKB-KW"/>
</dbReference>
<dbReference type="PANTHER" id="PTHR10629">
    <property type="entry name" value="CYTOSINE-SPECIFIC METHYLTRANSFERASE"/>
    <property type="match status" value="1"/>
</dbReference>
<reference evidence="8" key="1">
    <citation type="submission" date="2013-01" db="EMBL/GenBank/DDBJ databases">
        <title>Genomic Cooperation Between Trypanosomatids and Their Bacterial Endosymbionts in the Synthesis of Essential Amino Acids Heavily Influenced by Multiple Lateral Gene Transfer Events.</title>
        <authorList>
            <person name="Alves J.M.P."/>
            <person name="Klein C."/>
            <person name="Maia da Silva F."/>
            <person name="Costa Martins A.G."/>
            <person name="Serrano M.G."/>
            <person name="Buck G.A."/>
            <person name="Vasconcelos A.T.R."/>
            <person name="France-Sagot M."/>
            <person name="Teixeira M.M.G."/>
            <person name="Motta M.C.M."/>
            <person name="Camargo E.P."/>
        </authorList>
    </citation>
    <scope>NUCLEOTIDE SEQUENCE</scope>
</reference>
<dbReference type="InterPro" id="IPR050390">
    <property type="entry name" value="C5-Methyltransferase"/>
</dbReference>
<keyword evidence="2 5" id="KW-0489">Methyltransferase</keyword>
<name>U5KMG4_9TRYP</name>
<dbReference type="PROSITE" id="PS00095">
    <property type="entry name" value="C5_MTASE_2"/>
    <property type="match status" value="1"/>
</dbReference>
<dbReference type="EC" id="2.1.1.37" evidence="1"/>
<comment type="similarity">
    <text evidence="5 6">Belongs to the class I-like SAM-binding methyltransferase superfamily. C5-methyltransferase family.</text>
</comment>
<evidence type="ECO:0000256" key="7">
    <source>
        <dbReference type="SAM" id="MobiDB-lite"/>
    </source>
</evidence>
<dbReference type="AlphaFoldDB" id="U5KMG4"/>
<evidence type="ECO:0000256" key="4">
    <source>
        <dbReference type="ARBA" id="ARBA00022691"/>
    </source>
</evidence>
<dbReference type="SUPFAM" id="SSF53335">
    <property type="entry name" value="S-adenosyl-L-methionine-dependent methyltransferases"/>
    <property type="match status" value="1"/>
</dbReference>
<sequence>MASLNSDGTSSYYTGCYPAGAFLVADKRSLGPLVSDLRRVQLLKKSTRNVTGFDTAYTLLLPPTTEKGHKDQQQLQHHQLYISKSRTVLQQATAMAEGDNKETLDLISSLQQHITAQLGTLRAQEEVLPLVTLPPGQQAAHVAPLLSQWSRPSAEKAPTFTAVHVTGALTPECLTHYLAGAYLSSSSSSTATAAAAPPVAFVYFLRAYSRPCYTPAELTRLPPCHQELVRAGTEIPSPPVSHPQGSFSFTELFGGVGMFRAGLEAAGGTAALAVEMAAPAVTVYDANFPPGVAAGRLWAGDLTELPSYLLPRGHDLLSAGFPCQSFAKAGPALGLQAQHGQLFYEVVRALRGCQPACFLLENVANLVEVEEGRQLAEILRWLRSPLTGEEEKTPPLYEVQYQVLDGGQASPQVRRRVYFVGVRCDVARQPSTTTEKERAQYVAEVFQRAEEKLTQLRQAATATTTTGTLPSVAIPFRDKDAHATGSSPAHILYPTVQDVLLSTHAWQPSPSSPPSPVVSACYIDLPVYLRSLHLTYAQWEALARTQSFRQHPSWRVTGLRGRARTLMGSYRTSYQLYSEFVPVDTQAAEEDILAAVQHTVAAVMAAERTSPSRDDDNNNNNSNETKQVVEEETRLNASSASSSPSSNFVSPLRFFAPRECARLQGIPDSFQLHIPEEQPYFDATQPEVPKRVGSLKYLAEGSVYKLIGNAVNPIVIECIAKSLREVFVIGK</sequence>
<dbReference type="GO" id="GO:0005634">
    <property type="term" value="C:nucleus"/>
    <property type="evidence" value="ECO:0007669"/>
    <property type="project" value="TreeGrafter"/>
</dbReference>
<evidence type="ECO:0000313" key="8">
    <source>
        <dbReference type="EMBL" id="AGT02718.1"/>
    </source>
</evidence>
<dbReference type="InterPro" id="IPR001525">
    <property type="entry name" value="C5_MeTfrase"/>
</dbReference>
<feature type="region of interest" description="Disordered" evidence="7">
    <location>
        <begin position="607"/>
        <end position="647"/>
    </location>
</feature>
<dbReference type="PRINTS" id="PR00105">
    <property type="entry name" value="C5METTRFRASE"/>
</dbReference>
<organism evidence="8">
    <name type="scientific">Strigomonas galati</name>
    <dbReference type="NCBI Taxonomy" id="1003336"/>
    <lineage>
        <taxon>Eukaryota</taxon>
        <taxon>Discoba</taxon>
        <taxon>Euglenozoa</taxon>
        <taxon>Kinetoplastea</taxon>
        <taxon>Metakinetoplastina</taxon>
        <taxon>Trypanosomatida</taxon>
        <taxon>Trypanosomatidae</taxon>
        <taxon>Strigomonadinae</taxon>
        <taxon>Strigomonas</taxon>
    </lineage>
</organism>
<keyword evidence="4 5" id="KW-0949">S-adenosyl-L-methionine</keyword>
<evidence type="ECO:0000256" key="5">
    <source>
        <dbReference type="PROSITE-ProRule" id="PRU01016"/>
    </source>
</evidence>
<protein>
    <recommendedName>
        <fullName evidence="1">DNA (cytosine-5-)-methyltransferase</fullName>
        <ecNumber evidence="1">2.1.1.37</ecNumber>
    </recommendedName>
</protein>
<evidence type="ECO:0000256" key="6">
    <source>
        <dbReference type="RuleBase" id="RU000416"/>
    </source>
</evidence>
<dbReference type="NCBIfam" id="TIGR00675">
    <property type="entry name" value="dcm"/>
    <property type="match status" value="1"/>
</dbReference>
<dbReference type="GO" id="GO:0003677">
    <property type="term" value="F:DNA binding"/>
    <property type="evidence" value="ECO:0007669"/>
    <property type="project" value="TreeGrafter"/>
</dbReference>
<feature type="active site" evidence="5">
    <location>
        <position position="323"/>
    </location>
</feature>
<proteinExistence type="inferred from homology"/>
<dbReference type="InterPro" id="IPR029063">
    <property type="entry name" value="SAM-dependent_MTases_sf"/>
</dbReference>